<dbReference type="Gene3D" id="2.40.50.320">
    <property type="entry name" value="Copper binding periplasmic protein CusF"/>
    <property type="match status" value="1"/>
</dbReference>
<dbReference type="PATRIC" id="fig|158899.10.peg.3692"/>
<evidence type="ECO:0000313" key="1">
    <source>
        <dbReference type="EMBL" id="AMO96341.1"/>
    </source>
</evidence>
<dbReference type="InterPro" id="IPR042230">
    <property type="entry name" value="CusF_sf"/>
</dbReference>
<name>A0A127PFZ9_9BURK</name>
<dbReference type="RefSeq" id="WP_236904346.1">
    <property type="nucleotide sequence ID" value="NZ_CP013232.1"/>
</dbReference>
<dbReference type="Pfam" id="PF11604">
    <property type="entry name" value="CusF_Ec"/>
    <property type="match status" value="1"/>
</dbReference>
<accession>A0A127PFZ9</accession>
<sequence length="115" mass="12289">MQYLQIIVILTTLIVGLPLTSMAAASDATEMQTTPADQAALPMVSGEILKVDPGTGKITLKHEQIPNFGMPAMTMLYKAGDPAMLEQFKPGDKVRFAIDKVEGALTIVSLELASQ</sequence>
<dbReference type="InterPro" id="IPR021647">
    <property type="entry name" value="CusF_Ec"/>
</dbReference>
<proteinExistence type="predicted"/>
<dbReference type="AlphaFoldDB" id="A0A127PFZ9"/>
<dbReference type="Proteomes" id="UP000072421">
    <property type="component" value="Chromosome"/>
</dbReference>
<organism evidence="1">
    <name type="scientific">Collimonas fungivorans</name>
    <dbReference type="NCBI Taxonomy" id="158899"/>
    <lineage>
        <taxon>Bacteria</taxon>
        <taxon>Pseudomonadati</taxon>
        <taxon>Pseudomonadota</taxon>
        <taxon>Betaproteobacteria</taxon>
        <taxon>Burkholderiales</taxon>
        <taxon>Oxalobacteraceae</taxon>
        <taxon>Collimonas</taxon>
    </lineage>
</organism>
<evidence type="ECO:0000313" key="2">
    <source>
        <dbReference type="Proteomes" id="UP000072421"/>
    </source>
</evidence>
<gene>
    <name evidence="1" type="ORF">CFter6_3717</name>
</gene>
<reference evidence="1 2" key="1">
    <citation type="submission" date="2015-11" db="EMBL/GenBank/DDBJ databases">
        <title>Exploring the genomic traits of fungus-feeding bacterial genus Collimonas.</title>
        <authorList>
            <person name="Song C."/>
            <person name="Schmidt R."/>
            <person name="de Jager V."/>
            <person name="Krzyzanowska D."/>
            <person name="Jongedijk E."/>
            <person name="Cankar K."/>
            <person name="Beekwilder J."/>
            <person name="van Veen A."/>
            <person name="de Boer W."/>
            <person name="van Veen J.A."/>
            <person name="Garbeva P."/>
        </authorList>
    </citation>
    <scope>NUCLEOTIDE SEQUENCE [LARGE SCALE GENOMIC DNA]</scope>
    <source>
        <strain evidence="1 2">Ter6</strain>
    </source>
</reference>
<dbReference type="EMBL" id="CP013232">
    <property type="protein sequence ID" value="AMO96341.1"/>
    <property type="molecule type" value="Genomic_DNA"/>
</dbReference>
<protein>
    <submittedName>
        <fullName evidence="1">Copper binding periplasmic CusF family protein</fullName>
    </submittedName>
</protein>